<dbReference type="KEGG" id="surl:BI350_05715"/>
<dbReference type="RefSeq" id="WP_075527215.1">
    <property type="nucleotide sequence ID" value="NZ_CP017560.1"/>
</dbReference>
<keyword evidence="8" id="KW-1185">Reference proteome</keyword>
<feature type="transmembrane region" description="Helical" evidence="5">
    <location>
        <begin position="150"/>
        <end position="175"/>
    </location>
</feature>
<keyword evidence="4 5" id="KW-0472">Membrane</keyword>
<dbReference type="GO" id="GO:0016020">
    <property type="term" value="C:membrane"/>
    <property type="evidence" value="ECO:0007669"/>
    <property type="project" value="UniProtKB-SubCell"/>
</dbReference>
<dbReference type="Proteomes" id="UP000185746">
    <property type="component" value="Chromosome"/>
</dbReference>
<evidence type="ECO:0000313" key="7">
    <source>
        <dbReference type="EMBL" id="AOV07091.1"/>
    </source>
</evidence>
<dbReference type="Pfam" id="PF04893">
    <property type="entry name" value="Yip1"/>
    <property type="match status" value="1"/>
</dbReference>
<gene>
    <name evidence="7" type="ORF">BI350_05715</name>
</gene>
<comment type="subcellular location">
    <subcellularLocation>
        <location evidence="1">Membrane</location>
        <topology evidence="1">Multi-pass membrane protein</topology>
    </subcellularLocation>
</comment>
<feature type="transmembrane region" description="Helical" evidence="5">
    <location>
        <begin position="38"/>
        <end position="54"/>
    </location>
</feature>
<feature type="transmembrane region" description="Helical" evidence="5">
    <location>
        <begin position="187"/>
        <end position="211"/>
    </location>
</feature>
<proteinExistence type="predicted"/>
<feature type="transmembrane region" description="Helical" evidence="5">
    <location>
        <begin position="66"/>
        <end position="90"/>
    </location>
</feature>
<evidence type="ECO:0000256" key="4">
    <source>
        <dbReference type="ARBA" id="ARBA00023136"/>
    </source>
</evidence>
<evidence type="ECO:0000313" key="8">
    <source>
        <dbReference type="Proteomes" id="UP000185746"/>
    </source>
</evidence>
<organism evidence="7 8">
    <name type="scientific">Sporosarcina ureilytica</name>
    <dbReference type="NCBI Taxonomy" id="298596"/>
    <lineage>
        <taxon>Bacteria</taxon>
        <taxon>Bacillati</taxon>
        <taxon>Bacillota</taxon>
        <taxon>Bacilli</taxon>
        <taxon>Bacillales</taxon>
        <taxon>Caryophanaceae</taxon>
        <taxon>Sporosarcina</taxon>
    </lineage>
</organism>
<keyword evidence="3 5" id="KW-1133">Transmembrane helix</keyword>
<dbReference type="InterPro" id="IPR006977">
    <property type="entry name" value="Yip1_dom"/>
</dbReference>
<keyword evidence="2 5" id="KW-0812">Transmembrane</keyword>
<evidence type="ECO:0000256" key="2">
    <source>
        <dbReference type="ARBA" id="ARBA00022692"/>
    </source>
</evidence>
<protein>
    <recommendedName>
        <fullName evidence="6">Yip1 domain-containing protein</fullName>
    </recommendedName>
</protein>
<sequence>MKSMYHDESELKNEVNPWTAIWYSPRAAIRSFIENQRTMIACVLAILTGVTNVLNKAMDDNIGEHMAIPAILLLAFIGGAIAGLIGWFFLSGMMLLIGKLFGGKATFKEMSMGIAAAYIPLALSIILYVLDLLFLGEKLFMDVQLSTFQVLWILLSGFIALILSIWSIFLTVKAVAEAHRFSSWKGLLTVIIPSAFIFLLIVGFILIVSILY</sequence>
<dbReference type="EMBL" id="CP017560">
    <property type="protein sequence ID" value="AOV07091.1"/>
    <property type="molecule type" value="Genomic_DNA"/>
</dbReference>
<evidence type="ECO:0000259" key="6">
    <source>
        <dbReference type="Pfam" id="PF04893"/>
    </source>
</evidence>
<feature type="transmembrane region" description="Helical" evidence="5">
    <location>
        <begin position="111"/>
        <end position="130"/>
    </location>
</feature>
<evidence type="ECO:0000256" key="1">
    <source>
        <dbReference type="ARBA" id="ARBA00004141"/>
    </source>
</evidence>
<evidence type="ECO:0000256" key="3">
    <source>
        <dbReference type="ARBA" id="ARBA00022989"/>
    </source>
</evidence>
<feature type="domain" description="Yip1" evidence="6">
    <location>
        <begin position="21"/>
        <end position="203"/>
    </location>
</feature>
<reference evidence="7 8" key="1">
    <citation type="submission" date="2016-09" db="EMBL/GenBank/DDBJ databases">
        <title>Complete genome sequence of the Lysinibacillus sphaericus LMG 22257, a specie of Bacillus with ureolytic activity that can effectively biodeposit calcium carbonate.</title>
        <authorList>
            <person name="Yan W."/>
        </authorList>
    </citation>
    <scope>NUCLEOTIDE SEQUENCE [LARGE SCALE GENOMIC DNA]</scope>
    <source>
        <strain evidence="7 8">LMG 22257</strain>
    </source>
</reference>
<dbReference type="AlphaFoldDB" id="A0A1D8JEF4"/>
<evidence type="ECO:0000256" key="5">
    <source>
        <dbReference type="SAM" id="Phobius"/>
    </source>
</evidence>
<accession>A0A1D8JEF4</accession>
<name>A0A1D8JEF4_9BACL</name>